<comment type="caution">
    <text evidence="2">The sequence shown here is derived from an EMBL/GenBank/DDBJ whole genome shotgun (WGS) entry which is preliminary data.</text>
</comment>
<evidence type="ECO:0000259" key="1">
    <source>
        <dbReference type="Pfam" id="PF13723"/>
    </source>
</evidence>
<dbReference type="GO" id="GO:0016746">
    <property type="term" value="F:acyltransferase activity"/>
    <property type="evidence" value="ECO:0007669"/>
    <property type="project" value="InterPro"/>
</dbReference>
<accession>A0A266QCM5</accession>
<dbReference type="InterPro" id="IPR016039">
    <property type="entry name" value="Thiolase-like"/>
</dbReference>
<dbReference type="RefSeq" id="WP_094984587.1">
    <property type="nucleotide sequence ID" value="NZ_NHNI01000001.1"/>
</dbReference>
<proteinExistence type="predicted"/>
<feature type="domain" description="Beta-ketoacyl synthase-like N-terminal" evidence="1">
    <location>
        <begin position="49"/>
        <end position="211"/>
    </location>
</feature>
<reference evidence="3" key="1">
    <citation type="submission" date="2017-05" db="EMBL/GenBank/DDBJ databases">
        <authorList>
            <person name="Barney B.M."/>
        </authorList>
    </citation>
    <scope>NUCLEOTIDE SEQUENCE [LARGE SCALE GENOMIC DNA]</scope>
    <source>
        <strain evidence="3">PSBB022</strain>
    </source>
</reference>
<protein>
    <recommendedName>
        <fullName evidence="1">Beta-ketoacyl synthase-like N-terminal domain-containing protein</fullName>
    </recommendedName>
</protein>
<dbReference type="SUPFAM" id="SSF53901">
    <property type="entry name" value="Thiolase-like"/>
    <property type="match status" value="1"/>
</dbReference>
<dbReference type="InterPro" id="IPR014030">
    <property type="entry name" value="Ketoacyl_synth_N"/>
</dbReference>
<gene>
    <name evidence="2" type="ORF">CBP51_08965</name>
</gene>
<dbReference type="Gene3D" id="3.40.47.10">
    <property type="match status" value="1"/>
</dbReference>
<keyword evidence="3" id="KW-1185">Reference proteome</keyword>
<dbReference type="AlphaFoldDB" id="A0A266QCM5"/>
<evidence type="ECO:0000313" key="3">
    <source>
        <dbReference type="Proteomes" id="UP000216101"/>
    </source>
</evidence>
<dbReference type="Pfam" id="PF13723">
    <property type="entry name" value="Ketoacyl-synt_2"/>
    <property type="match status" value="1"/>
</dbReference>
<sequence>MSASHNNPANIAVDLVGIGAWGPAFNSWAELQALFANPAIGEDLQWATQVPKPEIIPANERRRAPLPVRAAVEVSWQALQQAGLASSDVACVFGSGLGDTEITDYMCRVLTTAEKQLSPTKFHNSVHNAAAGYWTISTGCMKSANSIAAYQNTAGLALLEAMIQCQQHQEPVLITLFDTAAHDAYRQIFACEHSFAAALLIVPAGSAAAPLARLTMSDESAATPSIPVFPHELLGNLYRDNPAAKVLGLLQQLAAKKARQSSFTISPARVLNLDVSF</sequence>
<dbReference type="Proteomes" id="UP000216101">
    <property type="component" value="Unassembled WGS sequence"/>
</dbReference>
<evidence type="ECO:0000313" key="2">
    <source>
        <dbReference type="EMBL" id="OZY87099.1"/>
    </source>
</evidence>
<dbReference type="EMBL" id="NHNI01000001">
    <property type="protein sequence ID" value="OZY87099.1"/>
    <property type="molecule type" value="Genomic_DNA"/>
</dbReference>
<organism evidence="2 3">
    <name type="scientific">Cellvibrio mixtus</name>
    <dbReference type="NCBI Taxonomy" id="39650"/>
    <lineage>
        <taxon>Bacteria</taxon>
        <taxon>Pseudomonadati</taxon>
        <taxon>Pseudomonadota</taxon>
        <taxon>Gammaproteobacteria</taxon>
        <taxon>Cellvibrionales</taxon>
        <taxon>Cellvibrionaceae</taxon>
        <taxon>Cellvibrio</taxon>
    </lineage>
</organism>
<name>A0A266QCM5_9GAMM</name>